<dbReference type="GO" id="GO:0005737">
    <property type="term" value="C:cytoplasm"/>
    <property type="evidence" value="ECO:0007669"/>
    <property type="project" value="UniProtKB-SubCell"/>
</dbReference>
<evidence type="ECO:0000313" key="9">
    <source>
        <dbReference type="Proteomes" id="UP000001369"/>
    </source>
</evidence>
<evidence type="ECO:0000256" key="6">
    <source>
        <dbReference type="HAMAP-Rule" id="MF_01877"/>
    </source>
</evidence>
<dbReference type="STRING" id="204536.SULAZ_1179"/>
<keyword evidence="2 6" id="KW-0698">rRNA processing</keyword>
<sequence length="273" mass="30836">MKKLYVIATPIGNLKDITLRALEVLNSVDVIAAEDTRHVQKLLKHYGIFGKKLVSYHNYNEEERAEKLIEILKDKDVALVSDAGTPCISDPGYRIVKKAREKGIEVIPIPGPFAAAVALSASGLPSDKFLFVGFLPNKESEREEDLKYYIDLGFTFILYESPKRVLKTLKTLEKLNPMADVVVAKELTKIHESFFIGKPEDIINLLEENPDKLKGEFVILVHPNQEKVIDIDSILTEAKQLKNQGMKTKEIASLLSKKYKVSKNEIYKKILNL</sequence>
<name>C1DVL4_SULAA</name>
<reference evidence="8 9" key="1">
    <citation type="journal article" date="2009" name="J. Bacteriol.">
        <title>Complete and draft genome sequences of six members of the Aquificales.</title>
        <authorList>
            <person name="Reysenbach A.L."/>
            <person name="Hamamura N."/>
            <person name="Podar M."/>
            <person name="Griffiths E."/>
            <person name="Ferreira S."/>
            <person name="Hochstein R."/>
            <person name="Heidelberg J."/>
            <person name="Johnson J."/>
            <person name="Mead D."/>
            <person name="Pohorille A."/>
            <person name="Sarmiento M."/>
            <person name="Schweighofer K."/>
            <person name="Seshadri R."/>
            <person name="Voytek M.A."/>
        </authorList>
    </citation>
    <scope>NUCLEOTIDE SEQUENCE [LARGE SCALE GENOMIC DNA]</scope>
    <source>
        <strain evidence="9">Az-Fu1 / DSM 15241 / OCM 825</strain>
    </source>
</reference>
<dbReference type="InterPro" id="IPR014777">
    <property type="entry name" value="4pyrrole_Mease_sub1"/>
</dbReference>
<dbReference type="OrthoDB" id="9809084at2"/>
<dbReference type="AlphaFoldDB" id="C1DVL4"/>
<gene>
    <name evidence="6" type="primary">rsmI</name>
    <name evidence="8" type="ordered locus">SULAZ_1179</name>
</gene>
<dbReference type="HOGENOM" id="CLU_044779_2_0_0"/>
<dbReference type="InterPro" id="IPR008189">
    <property type="entry name" value="rRNA_ssu_MeTfrase_I"/>
</dbReference>
<dbReference type="InterPro" id="IPR035996">
    <property type="entry name" value="4pyrrol_Methylase_sf"/>
</dbReference>
<organism evidence="8 9">
    <name type="scientific">Sulfurihydrogenibium azorense (strain DSM 15241 / OCM 825 / Az-Fu1)</name>
    <dbReference type="NCBI Taxonomy" id="204536"/>
    <lineage>
        <taxon>Bacteria</taxon>
        <taxon>Pseudomonadati</taxon>
        <taxon>Aquificota</taxon>
        <taxon>Aquificia</taxon>
        <taxon>Aquificales</taxon>
        <taxon>Hydrogenothermaceae</taxon>
        <taxon>Sulfurihydrogenibium</taxon>
    </lineage>
</organism>
<dbReference type="PROSITE" id="PS01296">
    <property type="entry name" value="RSMI"/>
    <property type="match status" value="1"/>
</dbReference>
<keyword evidence="3 6" id="KW-0489">Methyltransferase</keyword>
<comment type="function">
    <text evidence="6">Catalyzes the 2'-O-methylation of the ribose of cytidine 1402 (C1402) in 16S rRNA.</text>
</comment>
<evidence type="ECO:0000313" key="8">
    <source>
        <dbReference type="EMBL" id="ACN98520.1"/>
    </source>
</evidence>
<dbReference type="InterPro" id="IPR000878">
    <property type="entry name" value="4pyrrol_Mease"/>
</dbReference>
<dbReference type="PIRSF" id="PIRSF005917">
    <property type="entry name" value="MTase_YraL"/>
    <property type="match status" value="1"/>
</dbReference>
<dbReference type="InterPro" id="IPR014776">
    <property type="entry name" value="4pyrrole_Mease_sub2"/>
</dbReference>
<dbReference type="Gene3D" id="3.40.1010.10">
    <property type="entry name" value="Cobalt-precorrin-4 Transmethylase, Domain 1"/>
    <property type="match status" value="1"/>
</dbReference>
<evidence type="ECO:0000256" key="3">
    <source>
        <dbReference type="ARBA" id="ARBA00022603"/>
    </source>
</evidence>
<dbReference type="EC" id="2.1.1.198" evidence="6"/>
<dbReference type="FunFam" id="3.40.1010.10:FF:000007">
    <property type="entry name" value="Ribosomal RNA small subunit methyltransferase I"/>
    <property type="match status" value="1"/>
</dbReference>
<keyword evidence="9" id="KW-1185">Reference proteome</keyword>
<dbReference type="InterPro" id="IPR018063">
    <property type="entry name" value="SAM_MeTrfase_RsmI_CS"/>
</dbReference>
<comment type="catalytic activity">
    <reaction evidence="6">
        <text>cytidine(1402) in 16S rRNA + S-adenosyl-L-methionine = 2'-O-methylcytidine(1402) in 16S rRNA + S-adenosyl-L-homocysteine + H(+)</text>
        <dbReference type="Rhea" id="RHEA:42924"/>
        <dbReference type="Rhea" id="RHEA-COMP:10285"/>
        <dbReference type="Rhea" id="RHEA-COMP:10286"/>
        <dbReference type="ChEBI" id="CHEBI:15378"/>
        <dbReference type="ChEBI" id="CHEBI:57856"/>
        <dbReference type="ChEBI" id="CHEBI:59789"/>
        <dbReference type="ChEBI" id="CHEBI:74495"/>
        <dbReference type="ChEBI" id="CHEBI:82748"/>
        <dbReference type="EC" id="2.1.1.198"/>
    </reaction>
</comment>
<evidence type="ECO:0000259" key="7">
    <source>
        <dbReference type="Pfam" id="PF00590"/>
    </source>
</evidence>
<dbReference type="PANTHER" id="PTHR46111">
    <property type="entry name" value="RIBOSOMAL RNA SMALL SUBUNIT METHYLTRANSFERASE I"/>
    <property type="match status" value="1"/>
</dbReference>
<dbReference type="KEGG" id="saf:SULAZ_1179"/>
<comment type="subcellular location">
    <subcellularLocation>
        <location evidence="6">Cytoplasm</location>
    </subcellularLocation>
</comment>
<protein>
    <recommendedName>
        <fullName evidence="6">Ribosomal RNA small subunit methyltransferase I</fullName>
        <ecNumber evidence="6">2.1.1.198</ecNumber>
    </recommendedName>
    <alternativeName>
        <fullName evidence="6">16S rRNA 2'-O-ribose C1402 methyltransferase</fullName>
    </alternativeName>
    <alternativeName>
        <fullName evidence="6">rRNA (cytidine-2'-O-)-methyltransferase RsmI</fullName>
    </alternativeName>
</protein>
<dbReference type="FunFam" id="3.30.950.10:FF:000002">
    <property type="entry name" value="Ribosomal RNA small subunit methyltransferase I"/>
    <property type="match status" value="1"/>
</dbReference>
<comment type="similarity">
    <text evidence="6">Belongs to the methyltransferase superfamily. RsmI family.</text>
</comment>
<dbReference type="GO" id="GO:0070677">
    <property type="term" value="F:rRNA (cytosine-2'-O-)-methyltransferase activity"/>
    <property type="evidence" value="ECO:0007669"/>
    <property type="project" value="UniProtKB-UniRule"/>
</dbReference>
<evidence type="ECO:0000256" key="1">
    <source>
        <dbReference type="ARBA" id="ARBA00022490"/>
    </source>
</evidence>
<evidence type="ECO:0000256" key="2">
    <source>
        <dbReference type="ARBA" id="ARBA00022552"/>
    </source>
</evidence>
<dbReference type="HAMAP" id="MF_01877">
    <property type="entry name" value="16SrRNA_methyltr_I"/>
    <property type="match status" value="1"/>
</dbReference>
<evidence type="ECO:0000256" key="4">
    <source>
        <dbReference type="ARBA" id="ARBA00022679"/>
    </source>
</evidence>
<dbReference type="CDD" id="cd11648">
    <property type="entry name" value="RsmI"/>
    <property type="match status" value="1"/>
</dbReference>
<accession>C1DVL4</accession>
<dbReference type="RefSeq" id="WP_012673844.1">
    <property type="nucleotide sequence ID" value="NC_012438.1"/>
</dbReference>
<dbReference type="NCBIfam" id="TIGR00096">
    <property type="entry name" value="16S rRNA (cytidine(1402)-2'-O)-methyltransferase"/>
    <property type="match status" value="1"/>
</dbReference>
<dbReference type="Pfam" id="PF00590">
    <property type="entry name" value="TP_methylase"/>
    <property type="match status" value="1"/>
</dbReference>
<dbReference type="eggNOG" id="COG0313">
    <property type="taxonomic scope" value="Bacteria"/>
</dbReference>
<keyword evidence="1 6" id="KW-0963">Cytoplasm</keyword>
<dbReference type="EMBL" id="CP001229">
    <property type="protein sequence ID" value="ACN98520.1"/>
    <property type="molecule type" value="Genomic_DNA"/>
</dbReference>
<dbReference type="Proteomes" id="UP000001369">
    <property type="component" value="Chromosome"/>
</dbReference>
<evidence type="ECO:0000256" key="5">
    <source>
        <dbReference type="ARBA" id="ARBA00022691"/>
    </source>
</evidence>
<dbReference type="Gene3D" id="3.30.950.10">
    <property type="entry name" value="Methyltransferase, Cobalt-precorrin-4 Transmethylase, Domain 2"/>
    <property type="match status" value="1"/>
</dbReference>
<dbReference type="SUPFAM" id="SSF53790">
    <property type="entry name" value="Tetrapyrrole methylase"/>
    <property type="match status" value="1"/>
</dbReference>
<dbReference type="PANTHER" id="PTHR46111:SF1">
    <property type="entry name" value="RIBOSOMAL RNA SMALL SUBUNIT METHYLTRANSFERASE I"/>
    <property type="match status" value="1"/>
</dbReference>
<feature type="domain" description="Tetrapyrrole methylase" evidence="7">
    <location>
        <begin position="3"/>
        <end position="200"/>
    </location>
</feature>
<keyword evidence="4 6" id="KW-0808">Transferase</keyword>
<keyword evidence="5 6" id="KW-0949">S-adenosyl-L-methionine</keyword>
<proteinExistence type="inferred from homology"/>